<comment type="caution">
    <text evidence="2">The sequence shown here is derived from an EMBL/GenBank/DDBJ whole genome shotgun (WGS) entry which is preliminary data.</text>
</comment>
<feature type="coiled-coil region" evidence="1">
    <location>
        <begin position="22"/>
        <end position="54"/>
    </location>
</feature>
<proteinExistence type="predicted"/>
<accession>A0A150J386</accession>
<evidence type="ECO:0000313" key="3">
    <source>
        <dbReference type="Proteomes" id="UP000075398"/>
    </source>
</evidence>
<dbReference type="EMBL" id="LNGC01000051">
    <property type="protein sequence ID" value="KYC51671.1"/>
    <property type="molecule type" value="Genomic_DNA"/>
</dbReference>
<name>A0A150J386_9EURY</name>
<dbReference type="Proteomes" id="UP000075398">
    <property type="component" value="Unassembled WGS sequence"/>
</dbReference>
<reference evidence="2 3" key="1">
    <citation type="journal article" date="2016" name="ISME J.">
        <title>Chasing the elusive Euryarchaeota class WSA2: genomes reveal a uniquely fastidious methyl-reducing methanogen.</title>
        <authorList>
            <person name="Nobu M.K."/>
            <person name="Narihiro T."/>
            <person name="Kuroda K."/>
            <person name="Mei R."/>
            <person name="Liu W.T."/>
        </authorList>
    </citation>
    <scope>NUCLEOTIDE SEQUENCE [LARGE SCALE GENOMIC DNA]</scope>
    <source>
        <strain evidence="2">U1lsi0528_Bin055</strain>
    </source>
</reference>
<evidence type="ECO:0000256" key="1">
    <source>
        <dbReference type="SAM" id="Coils"/>
    </source>
</evidence>
<sequence length="160" mass="18661">MPEEEGKKVEATGTILEEINSEEEADKAIEIAQQKKAELKIKQHEKELRKIKCKCGKSLKVNPKDFMGRDGTRAKRYTCEKCQLQTKVQVTYNKELGELELKINRLQKAWVEMHPSKLSDDQIKEWVKDEVENLKRGRSKFPRKEEQILLRAIDLAINPK</sequence>
<evidence type="ECO:0000313" key="2">
    <source>
        <dbReference type="EMBL" id="KYC51671.1"/>
    </source>
</evidence>
<gene>
    <name evidence="2" type="ORF">AMQ22_01232</name>
</gene>
<protein>
    <submittedName>
        <fullName evidence="2">Uncharacterized protein</fullName>
    </submittedName>
</protein>
<dbReference type="AlphaFoldDB" id="A0A150J386"/>
<keyword evidence="1" id="KW-0175">Coiled coil</keyword>
<organism evidence="2 3">
    <name type="scientific">Candidatus Methanofastidiosum methylothiophilum</name>
    <dbReference type="NCBI Taxonomy" id="1705564"/>
    <lineage>
        <taxon>Archaea</taxon>
        <taxon>Methanobacteriati</taxon>
        <taxon>Methanobacteriota</taxon>
        <taxon>Stenosarchaea group</taxon>
        <taxon>Candidatus Methanofastidiosia</taxon>
        <taxon>Candidatus Methanofastidiosales</taxon>
        <taxon>Candidatus Methanofastidiosaceae</taxon>
        <taxon>Candidatus Methanofastidiosum</taxon>
    </lineage>
</organism>